<dbReference type="KEGG" id="pdis:D8B20_02850"/>
<evidence type="ECO:0000313" key="2">
    <source>
        <dbReference type="EMBL" id="QDY40901.1"/>
    </source>
</evidence>
<organism evidence="2 3">
    <name type="scientific">Candidatus Pantoea soli</name>
    <dbReference type="NCBI Taxonomy" id="3098669"/>
    <lineage>
        <taxon>Bacteria</taxon>
        <taxon>Pseudomonadati</taxon>
        <taxon>Pseudomonadota</taxon>
        <taxon>Gammaproteobacteria</taxon>
        <taxon>Enterobacterales</taxon>
        <taxon>Erwiniaceae</taxon>
        <taxon>Pantoea</taxon>
    </lineage>
</organism>
<dbReference type="AlphaFoldDB" id="A0A518X9L9"/>
<dbReference type="RefSeq" id="WP_145886929.1">
    <property type="nucleotide sequence ID" value="NZ_CP032702.1"/>
</dbReference>
<sequence>MSNTKEKIYLTEEEAISIYKEVDYILISLNNIAHYYYNEPTITEEKRRAYERETTNFIDDNKITKLLTKIRGVIGGKFDRKPGDDDMDDLERATENTKYWEEP</sequence>
<evidence type="ECO:0000256" key="1">
    <source>
        <dbReference type="SAM" id="MobiDB-lite"/>
    </source>
</evidence>
<protein>
    <submittedName>
        <fullName evidence="2">Uncharacterized protein</fullName>
    </submittedName>
</protein>
<dbReference type="Proteomes" id="UP000319411">
    <property type="component" value="Chromosome"/>
</dbReference>
<feature type="region of interest" description="Disordered" evidence="1">
    <location>
        <begin position="79"/>
        <end position="103"/>
    </location>
</feature>
<gene>
    <name evidence="2" type="ORF">D8B20_02850</name>
</gene>
<proteinExistence type="predicted"/>
<reference evidence="2 3" key="1">
    <citation type="submission" date="2018-10" db="EMBL/GenBank/DDBJ databases">
        <title>Genome Sequencing of Pantoea dispersa DSM 32899.</title>
        <authorList>
            <person name="Nawrath M."/>
            <person name="Ottenheim C."/>
            <person name="Wilm A."/>
            <person name="Zimmermann W."/>
            <person name="Wu J.C."/>
        </authorList>
    </citation>
    <scope>NUCLEOTIDE SEQUENCE [LARGE SCALE GENOMIC DNA]</scope>
    <source>
        <strain evidence="2 3">DSM 32899</strain>
    </source>
</reference>
<evidence type="ECO:0000313" key="3">
    <source>
        <dbReference type="Proteomes" id="UP000319411"/>
    </source>
</evidence>
<accession>A0A518X9L9</accession>
<dbReference type="OrthoDB" id="2895461at2"/>
<dbReference type="EMBL" id="CP032702">
    <property type="protein sequence ID" value="QDY40901.1"/>
    <property type="molecule type" value="Genomic_DNA"/>
</dbReference>
<keyword evidence="3" id="KW-1185">Reference proteome</keyword>
<name>A0A518X9L9_9GAMM</name>